<evidence type="ECO:0000256" key="2">
    <source>
        <dbReference type="SAM" id="SignalP"/>
    </source>
</evidence>
<evidence type="ECO:0000313" key="4">
    <source>
        <dbReference type="Proteomes" id="UP000298284"/>
    </source>
</evidence>
<dbReference type="EMBL" id="SRKZ01000001">
    <property type="protein sequence ID" value="TGD82734.1"/>
    <property type="molecule type" value="Genomic_DNA"/>
</dbReference>
<organism evidence="3 4">
    <name type="scientific">Hymenobacter wooponensis</name>
    <dbReference type="NCBI Taxonomy" id="1525360"/>
    <lineage>
        <taxon>Bacteria</taxon>
        <taxon>Pseudomonadati</taxon>
        <taxon>Bacteroidota</taxon>
        <taxon>Cytophagia</taxon>
        <taxon>Cytophagales</taxon>
        <taxon>Hymenobacteraceae</taxon>
        <taxon>Hymenobacter</taxon>
    </lineage>
</organism>
<keyword evidence="4" id="KW-1185">Reference proteome</keyword>
<feature type="signal peptide" evidence="2">
    <location>
        <begin position="1"/>
        <end position="19"/>
    </location>
</feature>
<reference evidence="3 4" key="1">
    <citation type="submission" date="2019-04" db="EMBL/GenBank/DDBJ databases">
        <authorList>
            <person name="Feng G."/>
            <person name="Zhang J."/>
            <person name="Zhu H."/>
        </authorList>
    </citation>
    <scope>NUCLEOTIDE SEQUENCE [LARGE SCALE GENOMIC DNA]</scope>
    <source>
        <strain evidence="3 4">JCM 19491</strain>
    </source>
</reference>
<sequence>MTSLHMTQLFSRFTLMALAGPTLLFNACSKDDNDNEVKPAEALKTETASNLAPAPGTTNPTTGQPGTPRHYAFYSLANKSTVAYTDSATTKWDLAVRGTTILVNGSSSGPGQGGAIVKEGLFSEVTTAPTTDYKQDTPTAKAIPTGSGNGWYNYNSTTHVVAPIAGRVLLIRTATGKYAKVEIVSYYKDAPATPVGTEPSGYYTFRYVYQPDGSTNLK</sequence>
<feature type="region of interest" description="Disordered" evidence="1">
    <location>
        <begin position="45"/>
        <end position="67"/>
    </location>
</feature>
<feature type="compositionally biased region" description="Low complexity" evidence="1">
    <location>
        <begin position="53"/>
        <end position="67"/>
    </location>
</feature>
<keyword evidence="2" id="KW-0732">Signal</keyword>
<evidence type="ECO:0000313" key="3">
    <source>
        <dbReference type="EMBL" id="TGD82734.1"/>
    </source>
</evidence>
<accession>A0A4Z0MSZ5</accession>
<gene>
    <name evidence="3" type="ORF">EU557_02830</name>
</gene>
<evidence type="ECO:0000256" key="1">
    <source>
        <dbReference type="SAM" id="MobiDB-lite"/>
    </source>
</evidence>
<dbReference type="InterPro" id="IPR025921">
    <property type="entry name" value="HmuY"/>
</dbReference>
<name>A0A4Z0MSZ5_9BACT</name>
<proteinExistence type="predicted"/>
<feature type="chain" id="PRO_5021483596" description="HmuY family protein" evidence="2">
    <location>
        <begin position="20"/>
        <end position="218"/>
    </location>
</feature>
<comment type="caution">
    <text evidence="3">The sequence shown here is derived from an EMBL/GenBank/DDBJ whole genome shotgun (WGS) entry which is preliminary data.</text>
</comment>
<evidence type="ECO:0008006" key="5">
    <source>
        <dbReference type="Google" id="ProtNLM"/>
    </source>
</evidence>
<dbReference type="Proteomes" id="UP000298284">
    <property type="component" value="Unassembled WGS sequence"/>
</dbReference>
<dbReference type="OrthoDB" id="5510929at2"/>
<dbReference type="CDD" id="cd12105">
    <property type="entry name" value="HmuY"/>
    <property type="match status" value="1"/>
</dbReference>
<protein>
    <recommendedName>
        <fullName evidence="5">HmuY family protein</fullName>
    </recommendedName>
</protein>
<dbReference type="Pfam" id="PF14064">
    <property type="entry name" value="HmuY"/>
    <property type="match status" value="1"/>
</dbReference>
<dbReference type="AlphaFoldDB" id="A0A4Z0MSZ5"/>